<feature type="domain" description="Anti-sigma K factor RskA C-terminal" evidence="3">
    <location>
        <begin position="109"/>
        <end position="229"/>
    </location>
</feature>
<keyword evidence="2" id="KW-0812">Transmembrane</keyword>
<evidence type="ECO:0000256" key="2">
    <source>
        <dbReference type="SAM" id="Phobius"/>
    </source>
</evidence>
<protein>
    <recommendedName>
        <fullName evidence="3">Anti-sigma K factor RskA C-terminal domain-containing protein</fullName>
    </recommendedName>
</protein>
<evidence type="ECO:0000259" key="3">
    <source>
        <dbReference type="Pfam" id="PF10099"/>
    </source>
</evidence>
<dbReference type="Proteomes" id="UP000758168">
    <property type="component" value="Unassembled WGS sequence"/>
</dbReference>
<accession>A0ABS4Z7B7</accession>
<evidence type="ECO:0000313" key="5">
    <source>
        <dbReference type="Proteomes" id="UP000758168"/>
    </source>
</evidence>
<feature type="compositionally biased region" description="Low complexity" evidence="1">
    <location>
        <begin position="72"/>
        <end position="89"/>
    </location>
</feature>
<evidence type="ECO:0000313" key="4">
    <source>
        <dbReference type="EMBL" id="MBP2416942.1"/>
    </source>
</evidence>
<name>A0ABS4Z7B7_9ACTN</name>
<organism evidence="4 5">
    <name type="scientific">Microlunatus capsulatus</name>
    <dbReference type="NCBI Taxonomy" id="99117"/>
    <lineage>
        <taxon>Bacteria</taxon>
        <taxon>Bacillati</taxon>
        <taxon>Actinomycetota</taxon>
        <taxon>Actinomycetes</taxon>
        <taxon>Propionibacteriales</taxon>
        <taxon>Propionibacteriaceae</taxon>
        <taxon>Microlunatus</taxon>
    </lineage>
</organism>
<reference evidence="4 5" key="1">
    <citation type="submission" date="2021-03" db="EMBL/GenBank/DDBJ databases">
        <title>Sequencing the genomes of 1000 actinobacteria strains.</title>
        <authorList>
            <person name="Klenk H.-P."/>
        </authorList>
    </citation>
    <scope>NUCLEOTIDE SEQUENCE [LARGE SCALE GENOMIC DNA]</scope>
    <source>
        <strain evidence="4 5">DSM 12936</strain>
    </source>
</reference>
<evidence type="ECO:0000256" key="1">
    <source>
        <dbReference type="SAM" id="MobiDB-lite"/>
    </source>
</evidence>
<feature type="transmembrane region" description="Helical" evidence="2">
    <location>
        <begin position="104"/>
        <end position="125"/>
    </location>
</feature>
<keyword evidence="2" id="KW-0472">Membrane</keyword>
<dbReference type="EMBL" id="JAGIOB010000001">
    <property type="protein sequence ID" value="MBP2416942.1"/>
    <property type="molecule type" value="Genomic_DNA"/>
</dbReference>
<dbReference type="RefSeq" id="WP_210055033.1">
    <property type="nucleotide sequence ID" value="NZ_BAAAMH010000004.1"/>
</dbReference>
<keyword evidence="2" id="KW-1133">Transmembrane helix</keyword>
<gene>
    <name evidence="4" type="ORF">JOF54_001864</name>
</gene>
<proteinExistence type="predicted"/>
<dbReference type="InterPro" id="IPR018764">
    <property type="entry name" value="RskA_C"/>
</dbReference>
<feature type="region of interest" description="Disordered" evidence="1">
    <location>
        <begin position="71"/>
        <end position="98"/>
    </location>
</feature>
<feature type="region of interest" description="Disordered" evidence="1">
    <location>
        <begin position="225"/>
        <end position="245"/>
    </location>
</feature>
<dbReference type="Pfam" id="PF10099">
    <property type="entry name" value="RskA_C"/>
    <property type="match status" value="1"/>
</dbReference>
<comment type="caution">
    <text evidence="4">The sequence shown here is derived from an EMBL/GenBank/DDBJ whole genome shotgun (WGS) entry which is preliminary data.</text>
</comment>
<sequence>MHTSPDVLALLALGEDAATDADLEHISGCPGCRGELAALTAAAGSARRAGEATLVAPRPEVWQHISEELGLTSAGSGTPPAGPPSAVAPVPAPGRPGERRRTRVAAFVLAAALALAVGVGVGANLDRVAPGGQREVASVPLNALPSWPGSSGRAVVEEDGAGNRTLVVTVSSPEAADGPREVWMTTTTADPMIAMGYLVDGRGRFPIAPTIDLQEFRLVDVSQEPAGDDNFRHSGNSMLRGKLPV</sequence>
<keyword evidence="5" id="KW-1185">Reference proteome</keyword>